<dbReference type="PANTHER" id="PTHR43114">
    <property type="entry name" value="ADENINE DEAMINASE"/>
    <property type="match status" value="1"/>
</dbReference>
<dbReference type="HAMAP" id="MF_01962">
    <property type="entry name" value="Adenine_deaminase"/>
    <property type="match status" value="1"/>
</dbReference>
<dbReference type="InterPro" id="IPR006330">
    <property type="entry name" value="Ado/ade_deaminase"/>
</dbReference>
<dbReference type="Proteomes" id="UP000199462">
    <property type="component" value="Unassembled WGS sequence"/>
</dbReference>
<evidence type="ECO:0000256" key="2">
    <source>
        <dbReference type="ARBA" id="ARBA00022801"/>
    </source>
</evidence>
<accession>A0A1I6JUJ0</accession>
<name>A0A1I6JUJ0_9FLAO</name>
<dbReference type="SUPFAM" id="SSF51556">
    <property type="entry name" value="Metallo-dependent hydrolases"/>
    <property type="match status" value="1"/>
</dbReference>
<evidence type="ECO:0000256" key="4">
    <source>
        <dbReference type="ARBA" id="ARBA00023080"/>
    </source>
</evidence>
<comment type="cofactor">
    <cofactor evidence="5">
        <name>Zn(2+)</name>
        <dbReference type="ChEBI" id="CHEBI:29105"/>
    </cofactor>
    <text evidence="5">Binds 1 zinc ion per subunit.</text>
</comment>
<evidence type="ECO:0000256" key="3">
    <source>
        <dbReference type="ARBA" id="ARBA00022833"/>
    </source>
</evidence>
<dbReference type="GO" id="GO:0000034">
    <property type="term" value="F:adenine deaminase activity"/>
    <property type="evidence" value="ECO:0007669"/>
    <property type="project" value="UniProtKB-UniRule"/>
</dbReference>
<dbReference type="NCBIfam" id="NF006850">
    <property type="entry name" value="PRK09358.1-6"/>
    <property type="match status" value="1"/>
</dbReference>
<dbReference type="Gene3D" id="3.20.20.140">
    <property type="entry name" value="Metal-dependent hydrolases"/>
    <property type="match status" value="1"/>
</dbReference>
<dbReference type="STRING" id="440514.SAMN04488010_3060"/>
<evidence type="ECO:0000259" key="6">
    <source>
        <dbReference type="Pfam" id="PF00962"/>
    </source>
</evidence>
<feature type="active site" description="Proton donor" evidence="5">
    <location>
        <position position="202"/>
    </location>
</feature>
<dbReference type="AlphaFoldDB" id="A0A1I6JUJ0"/>
<dbReference type="InterPro" id="IPR028892">
    <property type="entry name" value="ADE"/>
</dbReference>
<dbReference type="GO" id="GO:0043103">
    <property type="term" value="P:hypoxanthine salvage"/>
    <property type="evidence" value="ECO:0007669"/>
    <property type="project" value="UniProtKB-UniRule"/>
</dbReference>
<keyword evidence="1 5" id="KW-0479">Metal-binding</keyword>
<feature type="binding site" evidence="5">
    <location>
        <position position="199"/>
    </location>
    <ligand>
        <name>Zn(2+)</name>
        <dbReference type="ChEBI" id="CHEBI:29105"/>
        <note>catalytic</note>
    </ligand>
</feature>
<keyword evidence="4 5" id="KW-0546">Nucleotide metabolism</keyword>
<dbReference type="CDD" id="cd01320">
    <property type="entry name" value="ADA"/>
    <property type="match status" value="1"/>
</dbReference>
<dbReference type="InterPro" id="IPR032466">
    <property type="entry name" value="Metal_Hydrolase"/>
</dbReference>
<keyword evidence="8" id="KW-1185">Reference proteome</keyword>
<dbReference type="GO" id="GO:0008270">
    <property type="term" value="F:zinc ion binding"/>
    <property type="evidence" value="ECO:0007669"/>
    <property type="project" value="UniProtKB-UniRule"/>
</dbReference>
<sequence>MQSTELLKIIQGIPKAELHLHLEGSFEPELMFEIAKRNKITLPYDSIESVKQAYKFNNLQEFLDIYYAGAQVLLHEQDFFDLTWAYLTKVHSQNVVHVEVFFDPQTHTDRGVSFDVVIKGIYRALEKGKSVLNISFKLIMSYLRHLSEEAAFETLEASLPYKDIIDGVGLDSSEMGNPPSKFEKVFKASAAQGYKLVAHAGEEGPSEYIWEALDILKVERIDHGNRCLTDEALVKRLVDEKIALTLCPTSNVALKVIQHMNEHPVAKMLDQGIMATIHSDDPAYFGGYMNENYYETAKALNLTLEQIQQLAINGFEASWLSESSKKKHIGDVIEYFKSLDLQGE</sequence>
<dbReference type="NCBIfam" id="TIGR01430">
    <property type="entry name" value="aden_deam"/>
    <property type="match status" value="1"/>
</dbReference>
<dbReference type="GO" id="GO:0006146">
    <property type="term" value="P:adenine catabolic process"/>
    <property type="evidence" value="ECO:0007669"/>
    <property type="project" value="UniProtKB-UniRule"/>
</dbReference>
<organism evidence="7 8">
    <name type="scientific">Maribacter stanieri</name>
    <dbReference type="NCBI Taxonomy" id="440514"/>
    <lineage>
        <taxon>Bacteria</taxon>
        <taxon>Pseudomonadati</taxon>
        <taxon>Bacteroidota</taxon>
        <taxon>Flavobacteriia</taxon>
        <taxon>Flavobacteriales</taxon>
        <taxon>Flavobacteriaceae</taxon>
        <taxon>Maribacter</taxon>
    </lineage>
</organism>
<comment type="catalytic activity">
    <reaction evidence="5">
        <text>adenine + H2O + H(+) = hypoxanthine + NH4(+)</text>
        <dbReference type="Rhea" id="RHEA:23688"/>
        <dbReference type="ChEBI" id="CHEBI:15377"/>
        <dbReference type="ChEBI" id="CHEBI:15378"/>
        <dbReference type="ChEBI" id="CHEBI:16708"/>
        <dbReference type="ChEBI" id="CHEBI:17368"/>
        <dbReference type="ChEBI" id="CHEBI:28938"/>
        <dbReference type="EC" id="3.5.4.2"/>
    </reaction>
</comment>
<feature type="binding site" evidence="5">
    <location>
        <position position="281"/>
    </location>
    <ligand>
        <name>substrate</name>
    </ligand>
</feature>
<keyword evidence="3 5" id="KW-0862">Zinc</keyword>
<protein>
    <recommendedName>
        <fullName evidence="5">Adenine deaminase</fullName>
        <shortName evidence="5">ADE</shortName>
        <ecNumber evidence="5">3.5.4.2</ecNumber>
    </recommendedName>
    <alternativeName>
        <fullName evidence="5">Adenine aminohydrolase</fullName>
        <shortName evidence="5">AAH</shortName>
    </alternativeName>
</protein>
<dbReference type="Pfam" id="PF00962">
    <property type="entry name" value="A_deaminase"/>
    <property type="match status" value="1"/>
</dbReference>
<evidence type="ECO:0000313" key="7">
    <source>
        <dbReference type="EMBL" id="SFR82613.1"/>
    </source>
</evidence>
<feature type="binding site" evidence="5">
    <location>
        <position position="21"/>
    </location>
    <ligand>
        <name>Zn(2+)</name>
        <dbReference type="ChEBI" id="CHEBI:29105"/>
        <note>catalytic</note>
    </ligand>
</feature>
<dbReference type="RefSeq" id="WP_091904163.1">
    <property type="nucleotide sequence ID" value="NZ_FOYX01000003.1"/>
</dbReference>
<evidence type="ECO:0000256" key="5">
    <source>
        <dbReference type="HAMAP-Rule" id="MF_01962"/>
    </source>
</evidence>
<feature type="binding site" evidence="5">
    <location>
        <position position="280"/>
    </location>
    <ligand>
        <name>Zn(2+)</name>
        <dbReference type="ChEBI" id="CHEBI:29105"/>
        <note>catalytic</note>
    </ligand>
</feature>
<keyword evidence="2 5" id="KW-0378">Hydrolase</keyword>
<dbReference type="GO" id="GO:0005829">
    <property type="term" value="C:cytosol"/>
    <property type="evidence" value="ECO:0007669"/>
    <property type="project" value="TreeGrafter"/>
</dbReference>
<dbReference type="PANTHER" id="PTHR43114:SF6">
    <property type="entry name" value="ADENINE DEAMINASE"/>
    <property type="match status" value="1"/>
</dbReference>
<dbReference type="InterPro" id="IPR001365">
    <property type="entry name" value="A_deaminase_dom"/>
</dbReference>
<gene>
    <name evidence="7" type="ORF">SAMN04488010_3060</name>
</gene>
<feature type="domain" description="Adenosine deaminase" evidence="6">
    <location>
        <begin position="14"/>
        <end position="333"/>
    </location>
</feature>
<evidence type="ECO:0000256" key="1">
    <source>
        <dbReference type="ARBA" id="ARBA00022723"/>
    </source>
</evidence>
<dbReference type="GO" id="GO:0009117">
    <property type="term" value="P:nucleotide metabolic process"/>
    <property type="evidence" value="ECO:0007669"/>
    <property type="project" value="UniProtKB-KW"/>
</dbReference>
<dbReference type="EMBL" id="FOYX01000003">
    <property type="protein sequence ID" value="SFR82613.1"/>
    <property type="molecule type" value="Genomic_DNA"/>
</dbReference>
<proteinExistence type="inferred from homology"/>
<feature type="site" description="Important for catalytic activity" evidence="5">
    <location>
        <position position="223"/>
    </location>
</feature>
<evidence type="ECO:0000313" key="8">
    <source>
        <dbReference type="Proteomes" id="UP000199462"/>
    </source>
</evidence>
<dbReference type="FunFam" id="3.20.20.140:FF:000039">
    <property type="entry name" value="Adenine deaminase"/>
    <property type="match status" value="1"/>
</dbReference>
<feature type="binding site" evidence="5">
    <location>
        <position position="19"/>
    </location>
    <ligand>
        <name>Zn(2+)</name>
        <dbReference type="ChEBI" id="CHEBI:29105"/>
        <note>catalytic</note>
    </ligand>
</feature>
<comment type="similarity">
    <text evidence="5">Belongs to the metallo-dependent hydrolases superfamily. Adenosine and AMP deaminases family. Adenine deaminase type 2 subfamily.</text>
</comment>
<comment type="function">
    <text evidence="5">Catalyzes the hydrolytic deamination of adenine to hypoxanthine. Plays an important role in the purine salvage pathway and in nitrogen catabolism.</text>
</comment>
<dbReference type="EC" id="3.5.4.2" evidence="5"/>
<reference evidence="8" key="1">
    <citation type="submission" date="2016-10" db="EMBL/GenBank/DDBJ databases">
        <authorList>
            <person name="Varghese N."/>
            <person name="Submissions S."/>
        </authorList>
    </citation>
    <scope>NUCLEOTIDE SEQUENCE [LARGE SCALE GENOMIC DNA]</scope>
    <source>
        <strain evidence="8">DSM 19891</strain>
    </source>
</reference>